<keyword evidence="2" id="KW-1185">Reference proteome</keyword>
<protein>
    <submittedName>
        <fullName evidence="1">Uncharacterized protein</fullName>
    </submittedName>
</protein>
<evidence type="ECO:0000313" key="1">
    <source>
        <dbReference type="EMBL" id="CAH2322397.1"/>
    </source>
</evidence>
<dbReference type="EMBL" id="OW240922">
    <property type="protein sequence ID" value="CAH2322397.1"/>
    <property type="molecule type" value="Genomic_DNA"/>
</dbReference>
<reference evidence="1" key="1">
    <citation type="submission" date="2022-03" db="EMBL/GenBank/DDBJ databases">
        <authorList>
            <person name="Alioto T."/>
            <person name="Alioto T."/>
            <person name="Gomez Garrido J."/>
        </authorList>
    </citation>
    <scope>NUCLEOTIDE SEQUENCE</scope>
</reference>
<dbReference type="AlphaFoldDB" id="A0AAD1WP66"/>
<organism evidence="1 2">
    <name type="scientific">Pelobates cultripes</name>
    <name type="common">Western spadefoot toad</name>
    <dbReference type="NCBI Taxonomy" id="61616"/>
    <lineage>
        <taxon>Eukaryota</taxon>
        <taxon>Metazoa</taxon>
        <taxon>Chordata</taxon>
        <taxon>Craniata</taxon>
        <taxon>Vertebrata</taxon>
        <taxon>Euteleostomi</taxon>
        <taxon>Amphibia</taxon>
        <taxon>Batrachia</taxon>
        <taxon>Anura</taxon>
        <taxon>Pelobatoidea</taxon>
        <taxon>Pelobatidae</taxon>
        <taxon>Pelobates</taxon>
    </lineage>
</organism>
<sequence length="85" mass="8790">MEPGGAAAVPEGFHVLVTVRRREQGVGAAARLNSAGAKFRGEKSCCKFGVSRGECGEEEGARAPSAAAGFFGSFSEDNGRDVNKQ</sequence>
<dbReference type="Proteomes" id="UP001295444">
    <property type="component" value="Chromosome 11"/>
</dbReference>
<proteinExistence type="predicted"/>
<gene>
    <name evidence="1" type="ORF">PECUL_23A018080</name>
</gene>
<name>A0AAD1WP66_PELCU</name>
<evidence type="ECO:0000313" key="2">
    <source>
        <dbReference type="Proteomes" id="UP001295444"/>
    </source>
</evidence>
<accession>A0AAD1WP66</accession>